<comment type="PTM">
    <text evidence="1">Carboxylation allows a single lysine to coordinate two zinc ions.</text>
</comment>
<evidence type="ECO:0000256" key="2">
    <source>
        <dbReference type="PIRSR" id="PIRSR001238-1"/>
    </source>
</evidence>
<feature type="binding site" description="via carbamate group" evidence="4">
    <location>
        <position position="152"/>
    </location>
    <ligand>
        <name>Zn(2+)</name>
        <dbReference type="ChEBI" id="CHEBI:29105"/>
        <label>1</label>
        <note>catalytic</note>
    </ligand>
</feature>
<dbReference type="PIRSF" id="PIRSF001238">
    <property type="entry name" value="IadA"/>
    <property type="match status" value="1"/>
</dbReference>
<dbReference type="GeneID" id="77462441"/>
<dbReference type="PANTHER" id="PTHR11647:SF1">
    <property type="entry name" value="COLLAPSIN RESPONSE MEDIATOR PROTEIN"/>
    <property type="match status" value="1"/>
</dbReference>
<keyword evidence="1 4" id="KW-0479">Metal-binding</keyword>
<evidence type="ECO:0000259" key="6">
    <source>
        <dbReference type="Pfam" id="PF01979"/>
    </source>
</evidence>
<evidence type="ECO:0000313" key="7">
    <source>
        <dbReference type="EMBL" id="SUO04570.1"/>
    </source>
</evidence>
<comment type="cofactor">
    <cofactor evidence="1 4">
        <name>Zn(2+)</name>
        <dbReference type="ChEBI" id="CHEBI:29105"/>
    </cofactor>
    <text evidence="1 4">Binds 2 Zn(2+) ions per subunit.</text>
</comment>
<dbReference type="OrthoDB" id="9775607at2"/>
<dbReference type="GO" id="GO:0008798">
    <property type="term" value="F:beta-aspartyl-peptidase activity"/>
    <property type="evidence" value="ECO:0007669"/>
    <property type="project" value="InterPro"/>
</dbReference>
<comment type="PTM">
    <text evidence="5">Carbamylation allows a single lysine to coordinate two zinc ions.</text>
</comment>
<feature type="active site" description="Proton acceptor" evidence="2">
    <location>
        <position position="273"/>
    </location>
</feature>
<protein>
    <recommendedName>
        <fullName evidence="1">Isoaspartyl dipeptidase</fullName>
        <ecNumber evidence="1">3.4.19.-</ecNumber>
    </recommendedName>
</protein>
<proteinExistence type="inferred from homology"/>
<feature type="binding site" evidence="3">
    <location>
        <begin position="65"/>
        <end position="67"/>
    </location>
    <ligand>
        <name>substrate</name>
    </ligand>
</feature>
<dbReference type="GO" id="GO:0006508">
    <property type="term" value="P:proteolysis"/>
    <property type="evidence" value="ECO:0007669"/>
    <property type="project" value="UniProtKB-KW"/>
</dbReference>
<evidence type="ECO:0000256" key="3">
    <source>
        <dbReference type="PIRSR" id="PIRSR001238-2"/>
    </source>
</evidence>
<feature type="binding site" description="via carbamate group" evidence="4">
    <location>
        <position position="152"/>
    </location>
    <ligand>
        <name>Zn(2+)</name>
        <dbReference type="ChEBI" id="CHEBI:29105"/>
        <label>2</label>
        <note>catalytic</note>
    </ligand>
</feature>
<feature type="binding site" evidence="4">
    <location>
        <position position="60"/>
    </location>
    <ligand>
        <name>Zn(2+)</name>
        <dbReference type="ChEBI" id="CHEBI:29105"/>
        <label>1</label>
        <note>catalytic</note>
    </ligand>
</feature>
<dbReference type="Gene3D" id="2.30.40.10">
    <property type="entry name" value="Urease, subunit C, domain 1"/>
    <property type="match status" value="1"/>
</dbReference>
<comment type="similarity">
    <text evidence="1">Belongs to the peptidase M38 family.</text>
</comment>
<dbReference type="GO" id="GO:0046872">
    <property type="term" value="F:metal ion binding"/>
    <property type="evidence" value="ECO:0007669"/>
    <property type="project" value="UniProtKB-KW"/>
</dbReference>
<feature type="binding site" evidence="4">
    <location>
        <position position="191"/>
    </location>
    <ligand>
        <name>Zn(2+)</name>
        <dbReference type="ChEBI" id="CHEBI:29105"/>
        <label>2</label>
        <note>catalytic</note>
    </ligand>
</feature>
<feature type="domain" description="Amidohydrolase-related" evidence="6">
    <location>
        <begin position="49"/>
        <end position="363"/>
    </location>
</feature>
<name>A0A380LPQ1_9FIRM</name>
<organism evidence="7 8">
    <name type="scientific">Faecalicoccus pleomorphus</name>
    <dbReference type="NCBI Taxonomy" id="1323"/>
    <lineage>
        <taxon>Bacteria</taxon>
        <taxon>Bacillati</taxon>
        <taxon>Bacillota</taxon>
        <taxon>Erysipelotrichia</taxon>
        <taxon>Erysipelotrichales</taxon>
        <taxon>Erysipelotrichaceae</taxon>
        <taxon>Faecalicoccus</taxon>
    </lineage>
</organism>
<dbReference type="Pfam" id="PF01979">
    <property type="entry name" value="Amidohydro_1"/>
    <property type="match status" value="1"/>
</dbReference>
<feature type="binding site" evidence="4">
    <location>
        <position position="273"/>
    </location>
    <ligand>
        <name>Zn(2+)</name>
        <dbReference type="ChEBI" id="CHEBI:29105"/>
        <label>1</label>
        <note>catalytic</note>
    </ligand>
</feature>
<evidence type="ECO:0000256" key="5">
    <source>
        <dbReference type="PIRSR" id="PIRSR001238-50"/>
    </source>
</evidence>
<feature type="binding site" evidence="3">
    <location>
        <position position="223"/>
    </location>
    <ligand>
        <name>substrate</name>
    </ligand>
</feature>
<sequence>MLQIKNAHVYAPQDKGIQDVWIAGGKIEAVSKTLPIINGIDCIDATGKILTPGLIDRHLHITGGGGEGGFCTQAPAVTASRLIYGGLTTVVGLLGTDGITRSVENLVAKAKALKEQGISVYCMTGAYGYPSTTITDSVQKDIVFIEEIIGCKLALSDHRSSHVTSEELMHLASDVRVAGMLSKKAGILTLHLGDEKQGLQMVMDILDQTDIPIKTFQPTHVNRNPALLQQAISFAKRGGTIDITCDSTEGVYQALMKIKEEGVCMDQVTLSSDGQGSWSKYDARGNLLQIGVSDVDTIYKQIVYLVKQKNWSMEDALALGCRNVAKALELYPKKGVIQKGSDADLLLWDKDLNLDTVIAQGNILMKNGKLLTKEMF</sequence>
<keyword evidence="1 7" id="KW-0378">Hydrolase</keyword>
<accession>A0A380LPQ1</accession>
<dbReference type="EC" id="3.4.19.-" evidence="1"/>
<dbReference type="RefSeq" id="WP_022790018.1">
    <property type="nucleotide sequence ID" value="NZ_UHFX01000003.1"/>
</dbReference>
<dbReference type="GO" id="GO:0008237">
    <property type="term" value="F:metallopeptidase activity"/>
    <property type="evidence" value="ECO:0007669"/>
    <property type="project" value="UniProtKB-KW"/>
</dbReference>
<comment type="subcellular location">
    <subcellularLocation>
        <location evidence="1">Cytoplasm</location>
    </subcellularLocation>
</comment>
<dbReference type="InterPro" id="IPR050378">
    <property type="entry name" value="Metallo-dep_Hydrolases_sf"/>
</dbReference>
<keyword evidence="1" id="KW-0482">Metalloprotease</keyword>
<feature type="binding site" evidence="4">
    <location>
        <position position="220"/>
    </location>
    <ligand>
        <name>Zn(2+)</name>
        <dbReference type="ChEBI" id="CHEBI:29105"/>
        <label>2</label>
        <note>catalytic</note>
    </ligand>
</feature>
<dbReference type="NCBIfam" id="TIGR01975">
    <property type="entry name" value="isoAsp_dipep"/>
    <property type="match status" value="1"/>
</dbReference>
<evidence type="ECO:0000313" key="8">
    <source>
        <dbReference type="Proteomes" id="UP000255523"/>
    </source>
</evidence>
<feature type="binding site" evidence="3">
    <location>
        <position position="159"/>
    </location>
    <ligand>
        <name>substrate</name>
    </ligand>
</feature>
<keyword evidence="1 4" id="KW-0862">Zinc</keyword>
<feature type="binding site" evidence="3">
    <location>
        <position position="127"/>
    </location>
    <ligand>
        <name>substrate</name>
    </ligand>
</feature>
<feature type="binding site" evidence="4">
    <location>
        <position position="58"/>
    </location>
    <ligand>
        <name>Zn(2+)</name>
        <dbReference type="ChEBI" id="CHEBI:29105"/>
        <label>1</label>
        <note>catalytic</note>
    </ligand>
</feature>
<dbReference type="Gene3D" id="3.20.20.140">
    <property type="entry name" value="Metal-dependent hydrolases"/>
    <property type="match status" value="1"/>
</dbReference>
<dbReference type="SUPFAM" id="SSF51556">
    <property type="entry name" value="Metallo-dependent hydrolases"/>
    <property type="match status" value="1"/>
</dbReference>
<dbReference type="EMBL" id="UHFX01000003">
    <property type="protein sequence ID" value="SUO04570.1"/>
    <property type="molecule type" value="Genomic_DNA"/>
</dbReference>
<dbReference type="PANTHER" id="PTHR11647">
    <property type="entry name" value="HYDRANTOINASE/DIHYDROPYRIMIDINASE FAMILY MEMBER"/>
    <property type="match status" value="1"/>
</dbReference>
<dbReference type="InterPro" id="IPR011059">
    <property type="entry name" value="Metal-dep_hydrolase_composite"/>
</dbReference>
<evidence type="ECO:0000256" key="4">
    <source>
        <dbReference type="PIRSR" id="PIRSR001238-3"/>
    </source>
</evidence>
<keyword evidence="1" id="KW-0645">Protease</keyword>
<dbReference type="AlphaFoldDB" id="A0A380LPQ1"/>
<dbReference type="InterPro" id="IPR010229">
    <property type="entry name" value="Pept_M38_dipep"/>
</dbReference>
<dbReference type="GO" id="GO:0005737">
    <property type="term" value="C:cytoplasm"/>
    <property type="evidence" value="ECO:0007669"/>
    <property type="project" value="UniProtKB-SubCell"/>
</dbReference>
<feature type="modified residue" description="N6-carboxylysine" evidence="5">
    <location>
        <position position="152"/>
    </location>
</feature>
<feature type="binding site" evidence="3">
    <location>
        <position position="277"/>
    </location>
    <ligand>
        <name>substrate</name>
    </ligand>
</feature>
<gene>
    <name evidence="7" type="primary">iadA</name>
    <name evidence="7" type="ORF">NCTC11087_01491</name>
</gene>
<keyword evidence="8" id="KW-1185">Reference proteome</keyword>
<dbReference type="Proteomes" id="UP000255523">
    <property type="component" value="Unassembled WGS sequence"/>
</dbReference>
<reference evidence="7 8" key="1">
    <citation type="submission" date="2018-06" db="EMBL/GenBank/DDBJ databases">
        <authorList>
            <consortium name="Pathogen Informatics"/>
            <person name="Doyle S."/>
        </authorList>
    </citation>
    <scope>NUCLEOTIDE SEQUENCE [LARGE SCALE GENOMIC DNA]</scope>
    <source>
        <strain evidence="7 8">NCTC11087</strain>
    </source>
</reference>
<dbReference type="SUPFAM" id="SSF51338">
    <property type="entry name" value="Composite domain of metallo-dependent hydrolases"/>
    <property type="match status" value="1"/>
</dbReference>
<feature type="binding site" evidence="3">
    <location>
        <position position="96"/>
    </location>
    <ligand>
        <name>substrate</name>
    </ligand>
</feature>
<comment type="function">
    <text evidence="1">Catalyzes the hydrolytic cleavage of a subset of L-isoaspartyl (L-beta-aspartyl) dipeptides. Used to degrade proteins damaged by L-isoaspartyl residues formation.</text>
</comment>
<dbReference type="GO" id="GO:0016810">
    <property type="term" value="F:hydrolase activity, acting on carbon-nitrogen (but not peptide) bonds"/>
    <property type="evidence" value="ECO:0007669"/>
    <property type="project" value="InterPro"/>
</dbReference>
<dbReference type="InterPro" id="IPR032466">
    <property type="entry name" value="Metal_Hydrolase"/>
</dbReference>
<evidence type="ECO:0000256" key="1">
    <source>
        <dbReference type="PIRNR" id="PIRNR001238"/>
    </source>
</evidence>
<dbReference type="InterPro" id="IPR006680">
    <property type="entry name" value="Amidohydro-rel"/>
</dbReference>